<sequence length="423" mass="47254">SILTPELIGALSTANRVLGFVNAPSMMQFAVEKAITCNIDKSVEWYKERRDLLYKGIIDAGLECNLPEGAFYLFPKVPQGCTDFRFSAILKEKLVLAVPGTAFGDSRCVRFAYCCDVDTIERVIPRIAEALKIANEEKEKINYSIEVLPTEVKYVIIDTQDGYQLSPLGYYGDSYKCFLGSELGDIVSSECISNNATYFPDYSGGTSTTVPPKPTKCDDGTADVKQYAKGLKFGYIKDASNDELKQILSRVGPIRGVINYYKDDDMLDRDQGILLQQDQDQWIIARQYIEPNIEYDEVTLYIEERIPFIHADGGTNSKITGDVFYYDCRYPTSETSSSVCECPEELNILSIDAIKDTICVIYCNKKTIDTPEDVCPCPDKKDKASIKADPRTGDKGICSSGSVHMTFNLIKAIQIFPTFAMFL</sequence>
<dbReference type="InterPro" id="IPR015422">
    <property type="entry name" value="PyrdxlP-dep_Trfase_small"/>
</dbReference>
<dbReference type="PANTHER" id="PTHR42691">
    <property type="entry name" value="ASPARTATE AMINOTRANSFERASE YHDR-RELATED"/>
    <property type="match status" value="1"/>
</dbReference>
<dbReference type="InterPro" id="IPR015424">
    <property type="entry name" value="PyrdxlP-dep_Trfase"/>
</dbReference>
<protein>
    <submittedName>
        <fullName evidence="2">Aspartate aminotransferase</fullName>
    </submittedName>
</protein>
<dbReference type="OrthoDB" id="2414662at2759"/>
<gene>
    <name evidence="2" type="ORF">EZS28_030737</name>
</gene>
<keyword evidence="2" id="KW-0032">Aminotransferase</keyword>
<organism evidence="2 3">
    <name type="scientific">Streblomastix strix</name>
    <dbReference type="NCBI Taxonomy" id="222440"/>
    <lineage>
        <taxon>Eukaryota</taxon>
        <taxon>Metamonada</taxon>
        <taxon>Preaxostyla</taxon>
        <taxon>Oxymonadida</taxon>
        <taxon>Streblomastigidae</taxon>
        <taxon>Streblomastix</taxon>
    </lineage>
</organism>
<dbReference type="GO" id="GO:0030170">
    <property type="term" value="F:pyridoxal phosphate binding"/>
    <property type="evidence" value="ECO:0007669"/>
    <property type="project" value="InterPro"/>
</dbReference>
<keyword evidence="2" id="KW-0808">Transferase</keyword>
<dbReference type="Pfam" id="PF00155">
    <property type="entry name" value="Aminotran_1_2"/>
    <property type="match status" value="1"/>
</dbReference>
<comment type="caution">
    <text evidence="2">The sequence shown here is derived from an EMBL/GenBank/DDBJ whole genome shotgun (WGS) entry which is preliminary data.</text>
</comment>
<dbReference type="Proteomes" id="UP000324800">
    <property type="component" value="Unassembled WGS sequence"/>
</dbReference>
<proteinExistence type="predicted"/>
<name>A0A5J4UVC5_9EUKA</name>
<evidence type="ECO:0000313" key="3">
    <source>
        <dbReference type="Proteomes" id="UP000324800"/>
    </source>
</evidence>
<accession>A0A5J4UVC5</accession>
<evidence type="ECO:0000313" key="2">
    <source>
        <dbReference type="EMBL" id="KAA6373735.1"/>
    </source>
</evidence>
<dbReference type="PANTHER" id="PTHR42691:SF1">
    <property type="entry name" value="ASPARTATE AMINOTRANSFERASE YHDR-RELATED"/>
    <property type="match status" value="1"/>
</dbReference>
<dbReference type="SUPFAM" id="SSF53383">
    <property type="entry name" value="PLP-dependent transferases"/>
    <property type="match status" value="1"/>
</dbReference>
<dbReference type="GO" id="GO:0008483">
    <property type="term" value="F:transaminase activity"/>
    <property type="evidence" value="ECO:0007669"/>
    <property type="project" value="UniProtKB-KW"/>
</dbReference>
<dbReference type="EMBL" id="SNRW01012506">
    <property type="protein sequence ID" value="KAA6373735.1"/>
    <property type="molecule type" value="Genomic_DNA"/>
</dbReference>
<dbReference type="Gene3D" id="3.90.1150.10">
    <property type="entry name" value="Aspartate Aminotransferase, domain 1"/>
    <property type="match status" value="1"/>
</dbReference>
<dbReference type="AlphaFoldDB" id="A0A5J4UVC5"/>
<dbReference type="InterPro" id="IPR004839">
    <property type="entry name" value="Aminotransferase_I/II_large"/>
</dbReference>
<feature type="domain" description="Aminotransferase class I/classII large" evidence="1">
    <location>
        <begin position="12"/>
        <end position="127"/>
    </location>
</feature>
<evidence type="ECO:0000259" key="1">
    <source>
        <dbReference type="Pfam" id="PF00155"/>
    </source>
</evidence>
<reference evidence="2 3" key="1">
    <citation type="submission" date="2019-03" db="EMBL/GenBank/DDBJ databases">
        <title>Single cell metagenomics reveals metabolic interactions within the superorganism composed of flagellate Streblomastix strix and complex community of Bacteroidetes bacteria on its surface.</title>
        <authorList>
            <person name="Treitli S.C."/>
            <person name="Kolisko M."/>
            <person name="Husnik F."/>
            <person name="Keeling P."/>
            <person name="Hampl V."/>
        </authorList>
    </citation>
    <scope>NUCLEOTIDE SEQUENCE [LARGE SCALE GENOMIC DNA]</scope>
    <source>
        <strain evidence="2">ST1C</strain>
    </source>
</reference>
<feature type="non-terminal residue" evidence="2">
    <location>
        <position position="1"/>
    </location>
</feature>